<dbReference type="Gene3D" id="3.50.50.60">
    <property type="entry name" value="FAD/NAD(P)-binding domain"/>
    <property type="match status" value="1"/>
</dbReference>
<protein>
    <recommendedName>
        <fullName evidence="3">FAD/NAD(P)-binding domain-containing protein</fullName>
    </recommendedName>
</protein>
<evidence type="ECO:0008006" key="3">
    <source>
        <dbReference type="Google" id="ProtNLM"/>
    </source>
</evidence>
<evidence type="ECO:0000313" key="2">
    <source>
        <dbReference type="Proteomes" id="UP000051035"/>
    </source>
</evidence>
<organism evidence="1 2">
    <name type="scientific">candidate division TA06 bacterium SM1_40</name>
    <dbReference type="NCBI Taxonomy" id="1703773"/>
    <lineage>
        <taxon>Bacteria</taxon>
        <taxon>Bacteria division TA06</taxon>
    </lineage>
</organism>
<dbReference type="EMBL" id="LJVA01000104">
    <property type="protein sequence ID" value="KPL08542.1"/>
    <property type="molecule type" value="Genomic_DNA"/>
</dbReference>
<gene>
    <name evidence="1" type="ORF">AMJ71_08225</name>
</gene>
<dbReference type="InterPro" id="IPR036188">
    <property type="entry name" value="FAD/NAD-bd_sf"/>
</dbReference>
<dbReference type="SUPFAM" id="SSF51905">
    <property type="entry name" value="FAD/NAD(P)-binding domain"/>
    <property type="match status" value="1"/>
</dbReference>
<proteinExistence type="predicted"/>
<reference evidence="1 2" key="1">
    <citation type="journal article" date="2015" name="Microbiome">
        <title>Genomic resolution of linkages in carbon, nitrogen, and sulfur cycling among widespread estuary sediment bacteria.</title>
        <authorList>
            <person name="Baker B.J."/>
            <person name="Lazar C.S."/>
            <person name="Teske A.P."/>
            <person name="Dick G.J."/>
        </authorList>
    </citation>
    <scope>NUCLEOTIDE SEQUENCE [LARGE SCALE GENOMIC DNA]</scope>
    <source>
        <strain evidence="1">SM1_40</strain>
    </source>
</reference>
<sequence length="392" mass="43145">MCGGIVSESLVQALAVEGIHLPDDVVQRAIDSYILHTNQGNVHIETPHNEKRIATLHRGAGPKGVSKTLWKSFDALLLNLARGEGARVLPARVCDIVWRDKRPEIECRGKEPRPYDLVVVACGVNTSGLRLLENLGFGYRRPQTMQTFITEIMLGRKTIQEWFGSSMHLFLLSNPSIEFAAFIPKGDFVTVCLLGRSIDRACVRSFFKDPAVRGCFPPTWRIPDDACRCSPKINVGEAIRPYADRVVAVGDCGVSRLYKDGIGAAYRTAKAAARTAIFSGVSAQDFDRHYAPIYSHLRRDNWLGRVLFSASGIVKRSPASVSSLLCVTAEEQKLPFEKRRMSGVLWDMFTGSAAYGDILRRSMHPALAASFVQHIVRACDAGLEIVPKGGCG</sequence>
<dbReference type="Proteomes" id="UP000051035">
    <property type="component" value="Unassembled WGS sequence"/>
</dbReference>
<evidence type="ECO:0000313" key="1">
    <source>
        <dbReference type="EMBL" id="KPL08542.1"/>
    </source>
</evidence>
<accession>A0A0S8JIT6</accession>
<comment type="caution">
    <text evidence="1">The sequence shown here is derived from an EMBL/GenBank/DDBJ whole genome shotgun (WGS) entry which is preliminary data.</text>
</comment>
<dbReference type="AlphaFoldDB" id="A0A0S8JIT6"/>
<name>A0A0S8JIT6_UNCT6</name>